<feature type="non-terminal residue" evidence="1">
    <location>
        <position position="1"/>
    </location>
</feature>
<dbReference type="InterPro" id="IPR055323">
    <property type="entry name" value="C57A10.07/YOR238W"/>
</dbReference>
<comment type="caution">
    <text evidence="1">The sequence shown here is derived from an EMBL/GenBank/DDBJ whole genome shotgun (WGS) entry which is preliminary data.</text>
</comment>
<keyword evidence="2" id="KW-1185">Reference proteome</keyword>
<dbReference type="AlphaFoldDB" id="A0A9N8PDQ6"/>
<protein>
    <submittedName>
        <fullName evidence="1">Uncharacterized protein</fullName>
    </submittedName>
</protein>
<feature type="non-terminal residue" evidence="1">
    <location>
        <position position="225"/>
    </location>
</feature>
<name>A0A9N8PDQ6_9PEZI</name>
<dbReference type="GO" id="GO:0005737">
    <property type="term" value="C:cytoplasm"/>
    <property type="evidence" value="ECO:0007669"/>
    <property type="project" value="TreeGrafter"/>
</dbReference>
<dbReference type="PANTHER" id="PTHR28110">
    <property type="entry name" value="TRANSMEMBRANE PROTEIN"/>
    <property type="match status" value="1"/>
</dbReference>
<dbReference type="Proteomes" id="UP000714618">
    <property type="component" value="Unassembled WGS sequence"/>
</dbReference>
<proteinExistence type="predicted"/>
<dbReference type="OrthoDB" id="4347at2759"/>
<organism evidence="1 2">
    <name type="scientific">Aureobasidium mustum</name>
    <dbReference type="NCBI Taxonomy" id="2773714"/>
    <lineage>
        <taxon>Eukaryota</taxon>
        <taxon>Fungi</taxon>
        <taxon>Dikarya</taxon>
        <taxon>Ascomycota</taxon>
        <taxon>Pezizomycotina</taxon>
        <taxon>Dothideomycetes</taxon>
        <taxon>Dothideomycetidae</taxon>
        <taxon>Dothideales</taxon>
        <taxon>Saccotheciaceae</taxon>
        <taxon>Aureobasidium</taxon>
    </lineage>
</organism>
<sequence>NPYEESSWLLKPFQRSNASTGKPGEHETFLLHIQAGVNALRREETILVFSGAKTERDAPSSEADSYRNILVHCFGDSDVVQQAMTDGRILCEDAATDSYQNLLFSLIRYYEVKGKWPRMITECHADAICWPSEKIRVQGLNPPFPLSELQEVQRLEKETLDLFKADPHGTHVPLSSKRSARQWSADVDQLGKISDTSVKHLLQRLLDCRERTRFSEPLPWTEDSL</sequence>
<accession>A0A9N8PDQ6</accession>
<reference evidence="1" key="1">
    <citation type="submission" date="2020-06" db="EMBL/GenBank/DDBJ databases">
        <authorList>
            <person name="Onetto C."/>
        </authorList>
    </citation>
    <scope>NUCLEOTIDE SEQUENCE</scope>
</reference>
<evidence type="ECO:0000313" key="1">
    <source>
        <dbReference type="EMBL" id="CAD0090516.1"/>
    </source>
</evidence>
<evidence type="ECO:0000313" key="2">
    <source>
        <dbReference type="Proteomes" id="UP000714618"/>
    </source>
</evidence>
<dbReference type="EMBL" id="CAIJEO010000004">
    <property type="protein sequence ID" value="CAD0090516.1"/>
    <property type="molecule type" value="Genomic_DNA"/>
</dbReference>
<dbReference type="PANTHER" id="PTHR28110:SF1">
    <property type="entry name" value="TRANSMEMBRANE PROTEIN"/>
    <property type="match status" value="1"/>
</dbReference>
<gene>
    <name evidence="1" type="ORF">AWRI4233_LOCUS2738</name>
</gene>